<accession>A0A0M3JER1</accession>
<protein>
    <submittedName>
        <fullName evidence="3">GUN4 domain-containing protein</fullName>
    </submittedName>
</protein>
<evidence type="ECO:0000313" key="2">
    <source>
        <dbReference type="Proteomes" id="UP000267096"/>
    </source>
</evidence>
<dbReference type="WBParaSite" id="ASIM_0000610701-mRNA-1">
    <property type="protein sequence ID" value="ASIM_0000610701-mRNA-1"/>
    <property type="gene ID" value="ASIM_0000610701"/>
</dbReference>
<keyword evidence="2" id="KW-1185">Reference proteome</keyword>
<reference evidence="1 2" key="2">
    <citation type="submission" date="2018-11" db="EMBL/GenBank/DDBJ databases">
        <authorList>
            <consortium name="Pathogen Informatics"/>
        </authorList>
    </citation>
    <scope>NUCLEOTIDE SEQUENCE [LARGE SCALE GENOMIC DNA]</scope>
</reference>
<organism evidence="3">
    <name type="scientific">Anisakis simplex</name>
    <name type="common">Herring worm</name>
    <dbReference type="NCBI Taxonomy" id="6269"/>
    <lineage>
        <taxon>Eukaryota</taxon>
        <taxon>Metazoa</taxon>
        <taxon>Ecdysozoa</taxon>
        <taxon>Nematoda</taxon>
        <taxon>Chromadorea</taxon>
        <taxon>Rhabditida</taxon>
        <taxon>Spirurina</taxon>
        <taxon>Ascaridomorpha</taxon>
        <taxon>Ascaridoidea</taxon>
        <taxon>Anisakidae</taxon>
        <taxon>Anisakis</taxon>
        <taxon>Anisakis simplex complex</taxon>
    </lineage>
</organism>
<proteinExistence type="predicted"/>
<reference evidence="3" key="1">
    <citation type="submission" date="2017-02" db="UniProtKB">
        <authorList>
            <consortium name="WormBaseParasite"/>
        </authorList>
    </citation>
    <scope>IDENTIFICATION</scope>
</reference>
<dbReference type="EMBL" id="UYRR01012149">
    <property type="protein sequence ID" value="VDK26231.1"/>
    <property type="molecule type" value="Genomic_DNA"/>
</dbReference>
<dbReference type="Gene3D" id="1.25.50.20">
    <property type="match status" value="1"/>
</dbReference>
<name>A0A0M3JER1_ANISI</name>
<dbReference type="AlphaFoldDB" id="A0A0M3JER1"/>
<evidence type="ECO:0000313" key="3">
    <source>
        <dbReference type="WBParaSite" id="ASIM_0000610701-mRNA-1"/>
    </source>
</evidence>
<gene>
    <name evidence="1" type="ORF">ASIM_LOCUS5895</name>
</gene>
<dbReference type="OrthoDB" id="5811161at2759"/>
<evidence type="ECO:0000313" key="1">
    <source>
        <dbReference type="EMBL" id="VDK26231.1"/>
    </source>
</evidence>
<dbReference type="Proteomes" id="UP000267096">
    <property type="component" value="Unassembled WGS sequence"/>
</dbReference>
<sequence>MHSCDLQIQRSIISLGVMARIPSGQDLLEVAGKWRILHSSNGNKGIKTRSLKGYFRVWYDDDTWKPILAQLKSNPLVFDELTRAQFIADAIALQQ</sequence>